<dbReference type="Gene3D" id="3.40.50.1010">
    <property type="entry name" value="5'-nuclease"/>
    <property type="match status" value="1"/>
</dbReference>
<dbReference type="CDD" id="cd09873">
    <property type="entry name" value="PIN_Pae0151-like"/>
    <property type="match status" value="1"/>
</dbReference>
<evidence type="ECO:0000313" key="9">
    <source>
        <dbReference type="Proteomes" id="UP000178606"/>
    </source>
</evidence>
<evidence type="ECO:0000256" key="1">
    <source>
        <dbReference type="ARBA" id="ARBA00022649"/>
    </source>
</evidence>
<dbReference type="HAMAP" id="MF_00265">
    <property type="entry name" value="VapC_Nob1"/>
    <property type="match status" value="1"/>
</dbReference>
<reference evidence="8 9" key="1">
    <citation type="journal article" date="2016" name="Nat. Commun.">
        <title>Thousands of microbial genomes shed light on interconnected biogeochemical processes in an aquifer system.</title>
        <authorList>
            <person name="Anantharaman K."/>
            <person name="Brown C.T."/>
            <person name="Hug L.A."/>
            <person name="Sharon I."/>
            <person name="Castelle C.J."/>
            <person name="Probst A.J."/>
            <person name="Thomas B.C."/>
            <person name="Singh A."/>
            <person name="Wilkins M.J."/>
            <person name="Karaoz U."/>
            <person name="Brodie E.L."/>
            <person name="Williams K.H."/>
            <person name="Hubbard S.S."/>
            <person name="Banfield J.F."/>
        </authorList>
    </citation>
    <scope>NUCLEOTIDE SEQUENCE [LARGE SCALE GENOMIC DNA]</scope>
    <source>
        <strain evidence="9">RIFCSPLOWO2_12_FULL_64_10</strain>
    </source>
</reference>
<evidence type="ECO:0000259" key="7">
    <source>
        <dbReference type="Pfam" id="PF01850"/>
    </source>
</evidence>
<dbReference type="PANTHER" id="PTHR35901:SF1">
    <property type="entry name" value="EXONUCLEASE VAPC9"/>
    <property type="match status" value="1"/>
</dbReference>
<proteinExistence type="inferred from homology"/>
<accession>A0A1F6D4F3</accession>
<dbReference type="GO" id="GO:0016787">
    <property type="term" value="F:hydrolase activity"/>
    <property type="evidence" value="ECO:0007669"/>
    <property type="project" value="UniProtKB-KW"/>
</dbReference>
<comment type="cofactor">
    <cofactor evidence="6">
        <name>Mg(2+)</name>
        <dbReference type="ChEBI" id="CHEBI:18420"/>
    </cofactor>
</comment>
<dbReference type="GO" id="GO:0004540">
    <property type="term" value="F:RNA nuclease activity"/>
    <property type="evidence" value="ECO:0007669"/>
    <property type="project" value="InterPro"/>
</dbReference>
<organism evidence="8 9">
    <name type="scientific">Handelsmanbacteria sp. (strain RIFCSPLOWO2_12_FULL_64_10)</name>
    <dbReference type="NCBI Taxonomy" id="1817868"/>
    <lineage>
        <taxon>Bacteria</taxon>
        <taxon>Candidatus Handelsmaniibacteriota</taxon>
    </lineage>
</organism>
<dbReference type="InterPro" id="IPR029060">
    <property type="entry name" value="PIN-like_dom_sf"/>
</dbReference>
<feature type="binding site" evidence="6">
    <location>
        <position position="7"/>
    </location>
    <ligand>
        <name>Mg(2+)</name>
        <dbReference type="ChEBI" id="CHEBI:18420"/>
    </ligand>
</feature>
<comment type="similarity">
    <text evidence="6">Belongs to the PINc/VapC protein family.</text>
</comment>
<dbReference type="AlphaFoldDB" id="A0A1F6D4F3"/>
<evidence type="ECO:0000256" key="6">
    <source>
        <dbReference type="HAMAP-Rule" id="MF_00265"/>
    </source>
</evidence>
<dbReference type="GO" id="GO:0090729">
    <property type="term" value="F:toxin activity"/>
    <property type="evidence" value="ECO:0007669"/>
    <property type="project" value="UniProtKB-KW"/>
</dbReference>
<dbReference type="Pfam" id="PF01850">
    <property type="entry name" value="PIN"/>
    <property type="match status" value="1"/>
</dbReference>
<evidence type="ECO:0000256" key="3">
    <source>
        <dbReference type="ARBA" id="ARBA00022723"/>
    </source>
</evidence>
<dbReference type="GO" id="GO:0000287">
    <property type="term" value="F:magnesium ion binding"/>
    <property type="evidence" value="ECO:0007669"/>
    <property type="project" value="UniProtKB-UniRule"/>
</dbReference>
<dbReference type="InterPro" id="IPR051619">
    <property type="entry name" value="TypeII_TA_RNase_PINc/VapC"/>
</dbReference>
<keyword evidence="1 6" id="KW-1277">Toxin-antitoxin system</keyword>
<evidence type="ECO:0000256" key="4">
    <source>
        <dbReference type="ARBA" id="ARBA00022801"/>
    </source>
</evidence>
<keyword evidence="4 6" id="KW-0378">Hydrolase</keyword>
<dbReference type="InterPro" id="IPR002716">
    <property type="entry name" value="PIN_dom"/>
</dbReference>
<dbReference type="InterPro" id="IPR044153">
    <property type="entry name" value="PIN_Pae0151-like"/>
</dbReference>
<protein>
    <recommendedName>
        <fullName evidence="6">Ribonuclease VapC</fullName>
        <shortName evidence="6">RNase VapC</shortName>
        <ecNumber evidence="6">3.1.-.-</ecNumber>
    </recommendedName>
    <alternativeName>
        <fullName evidence="6">Toxin VapC</fullName>
    </alternativeName>
</protein>
<comment type="function">
    <text evidence="6">Toxic component of a toxin-antitoxin (TA) system. An RNase.</text>
</comment>
<dbReference type="PANTHER" id="PTHR35901">
    <property type="entry name" value="RIBONUCLEASE VAPC3"/>
    <property type="match status" value="1"/>
</dbReference>
<evidence type="ECO:0000256" key="5">
    <source>
        <dbReference type="ARBA" id="ARBA00022842"/>
    </source>
</evidence>
<dbReference type="InterPro" id="IPR022907">
    <property type="entry name" value="VapC_family"/>
</dbReference>
<keyword evidence="2 6" id="KW-0540">Nuclease</keyword>
<gene>
    <name evidence="6" type="primary">vapC</name>
    <name evidence="8" type="ORF">A3F84_10230</name>
</gene>
<keyword evidence="6" id="KW-0800">Toxin</keyword>
<evidence type="ECO:0000256" key="2">
    <source>
        <dbReference type="ARBA" id="ARBA00022722"/>
    </source>
</evidence>
<dbReference type="EC" id="3.1.-.-" evidence="6"/>
<name>A0A1F6D4F3_HANXR</name>
<dbReference type="EMBL" id="MFKF01000040">
    <property type="protein sequence ID" value="OGG56237.1"/>
    <property type="molecule type" value="Genomic_DNA"/>
</dbReference>
<feature type="binding site" evidence="6">
    <location>
        <position position="105"/>
    </location>
    <ligand>
        <name>Mg(2+)</name>
        <dbReference type="ChEBI" id="CHEBI:18420"/>
    </ligand>
</feature>
<keyword evidence="3 6" id="KW-0479">Metal-binding</keyword>
<dbReference type="SUPFAM" id="SSF88723">
    <property type="entry name" value="PIN domain-like"/>
    <property type="match status" value="1"/>
</dbReference>
<evidence type="ECO:0000313" key="8">
    <source>
        <dbReference type="EMBL" id="OGG56237.1"/>
    </source>
</evidence>
<comment type="caution">
    <text evidence="8">The sequence shown here is derived from an EMBL/GenBank/DDBJ whole genome shotgun (WGS) entry which is preliminary data.</text>
</comment>
<dbReference type="Proteomes" id="UP000178606">
    <property type="component" value="Unassembled WGS sequence"/>
</dbReference>
<keyword evidence="5 6" id="KW-0460">Magnesium</keyword>
<feature type="domain" description="PIN" evidence="7">
    <location>
        <begin position="5"/>
        <end position="129"/>
    </location>
</feature>
<sequence length="144" mass="16596">MPERCVDASVVVKWFISGEAFRHKALKLLRESRTTGFTLIAPPLFEMETDSIIQTRLVEGRTTPEAADRTLALLDTAPVEVATHPRMRQRAREIARQFHQRKVYDATYAALAELRGCEFWTADRAFYETVKTELSFVKYLPDYP</sequence>